<accession>A0A0R3QUS7</accession>
<organism evidence="1">
    <name type="scientific">Brugia timori</name>
    <dbReference type="NCBI Taxonomy" id="42155"/>
    <lineage>
        <taxon>Eukaryota</taxon>
        <taxon>Metazoa</taxon>
        <taxon>Ecdysozoa</taxon>
        <taxon>Nematoda</taxon>
        <taxon>Chromadorea</taxon>
        <taxon>Rhabditida</taxon>
        <taxon>Spirurina</taxon>
        <taxon>Spiruromorpha</taxon>
        <taxon>Filarioidea</taxon>
        <taxon>Onchocercidae</taxon>
        <taxon>Brugia</taxon>
    </lineage>
</organism>
<name>A0A0R3QUS7_9BILA</name>
<proteinExistence type="predicted"/>
<evidence type="ECO:0000313" key="1">
    <source>
        <dbReference type="WBParaSite" id="BTMF_0001147901-mRNA-1"/>
    </source>
</evidence>
<reference evidence="1" key="1">
    <citation type="submission" date="2017-02" db="UniProtKB">
        <authorList>
            <consortium name="WormBaseParasite"/>
        </authorList>
    </citation>
    <scope>IDENTIFICATION</scope>
</reference>
<sequence length="81" mass="9951">MHKRQVFLLFVIVECYCRFQFVEMSYDKRYNRHVDSKLVTPRLLMSCALLIASYHQTFFAYQADEFYQIEHQYHGWTIFVV</sequence>
<dbReference type="AlphaFoldDB" id="A0A0R3QUS7"/>
<dbReference type="WBParaSite" id="BTMF_0001147901-mRNA-1">
    <property type="protein sequence ID" value="BTMF_0001147901-mRNA-1"/>
    <property type="gene ID" value="BTMF_0001147901"/>
</dbReference>
<protein>
    <submittedName>
        <fullName evidence="1">Secreted protein</fullName>
    </submittedName>
</protein>